<comment type="catalytic activity">
    <reaction evidence="6">
        <text>2-deoxy-alpha-D-ribose 1-phosphate = 2-deoxy-D-ribose 5-phosphate</text>
        <dbReference type="Rhea" id="RHEA:27658"/>
        <dbReference type="ChEBI" id="CHEBI:57259"/>
        <dbReference type="ChEBI" id="CHEBI:62877"/>
        <dbReference type="EC" id="5.4.2.7"/>
    </reaction>
</comment>
<feature type="binding site" evidence="6">
    <location>
        <position position="328"/>
    </location>
    <ligand>
        <name>Mn(2+)</name>
        <dbReference type="ChEBI" id="CHEBI:29035"/>
        <label>1</label>
    </ligand>
</feature>
<keyword evidence="5 6" id="KW-0413">Isomerase</keyword>
<dbReference type="GO" id="GO:0000287">
    <property type="term" value="F:magnesium ion binding"/>
    <property type="evidence" value="ECO:0007669"/>
    <property type="project" value="UniProtKB-UniRule"/>
</dbReference>
<keyword evidence="2 6" id="KW-0963">Cytoplasm</keyword>
<dbReference type="InterPro" id="IPR024052">
    <property type="entry name" value="Phosphopentomutase_DeoB_cap_sf"/>
</dbReference>
<feature type="binding site" evidence="6">
    <location>
        <position position="327"/>
    </location>
    <ligand>
        <name>Mn(2+)</name>
        <dbReference type="ChEBI" id="CHEBI:29035"/>
        <label>1</label>
    </ligand>
</feature>
<dbReference type="PANTHER" id="PTHR21110:SF0">
    <property type="entry name" value="PHOSPHOPENTOMUTASE"/>
    <property type="match status" value="1"/>
</dbReference>
<dbReference type="SUPFAM" id="SSF143856">
    <property type="entry name" value="DeoB insert domain-like"/>
    <property type="match status" value="1"/>
</dbReference>
<dbReference type="Gene3D" id="3.30.70.1250">
    <property type="entry name" value="Phosphopentomutase"/>
    <property type="match status" value="1"/>
</dbReference>
<dbReference type="InterPro" id="IPR006124">
    <property type="entry name" value="Metalloenzyme"/>
</dbReference>
<comment type="function">
    <text evidence="6">Isomerase that catalyzes the conversion of deoxy-ribose 1-phosphate (dRib-1-P) and ribose 1-phosphate (Rib-1-P) to deoxy-ribose 5-phosphate (dRib-5-P) and ribose 5-phosphate (Rib-5-P), respectively.</text>
</comment>
<dbReference type="NCBIfam" id="NF003766">
    <property type="entry name" value="PRK05362.1"/>
    <property type="match status" value="1"/>
</dbReference>
<dbReference type="GO" id="GO:0009117">
    <property type="term" value="P:nucleotide metabolic process"/>
    <property type="evidence" value="ECO:0007669"/>
    <property type="project" value="UniProtKB-UniRule"/>
</dbReference>
<evidence type="ECO:0000256" key="4">
    <source>
        <dbReference type="ARBA" id="ARBA00023211"/>
    </source>
</evidence>
<comment type="catalytic activity">
    <reaction evidence="6">
        <text>alpha-D-ribose 1-phosphate = D-ribose 5-phosphate</text>
        <dbReference type="Rhea" id="RHEA:18793"/>
        <dbReference type="ChEBI" id="CHEBI:57720"/>
        <dbReference type="ChEBI" id="CHEBI:78346"/>
        <dbReference type="EC" id="5.4.2.7"/>
    </reaction>
</comment>
<protein>
    <recommendedName>
        <fullName evidence="6 7">Phosphopentomutase</fullName>
        <ecNumber evidence="6 7">5.4.2.7</ecNumber>
    </recommendedName>
    <alternativeName>
        <fullName evidence="6">Phosphodeoxyribomutase</fullName>
    </alternativeName>
</protein>
<dbReference type="RefSeq" id="WP_011195948.1">
    <property type="nucleotide sequence ID" value="NZ_JACSIR010000121.1"/>
</dbReference>
<comment type="cofactor">
    <cofactor evidence="6">
        <name>Mn(2+)</name>
        <dbReference type="ChEBI" id="CHEBI:29035"/>
    </cofactor>
    <text evidence="6">Binds 2 manganese ions.</text>
</comment>
<comment type="subcellular location">
    <subcellularLocation>
        <location evidence="6">Cytoplasm</location>
    </subcellularLocation>
</comment>
<evidence type="ECO:0000256" key="2">
    <source>
        <dbReference type="ARBA" id="ARBA00022490"/>
    </source>
</evidence>
<dbReference type="EC" id="5.4.2.7" evidence="6 7"/>
<gene>
    <name evidence="6" type="primary">deoB</name>
    <name evidence="9" type="ORF">CWE10_14585</name>
</gene>
<dbReference type="PIRSF" id="PIRSF001491">
    <property type="entry name" value="Ppentomutase"/>
    <property type="match status" value="1"/>
</dbReference>
<evidence type="ECO:0000313" key="10">
    <source>
        <dbReference type="Proteomes" id="UP000732377"/>
    </source>
</evidence>
<dbReference type="InterPro" id="IPR010045">
    <property type="entry name" value="DeoB"/>
</dbReference>
<feature type="binding site" evidence="6">
    <location>
        <position position="291"/>
    </location>
    <ligand>
        <name>Mn(2+)</name>
        <dbReference type="ChEBI" id="CHEBI:29035"/>
        <label>2</label>
    </ligand>
</feature>
<dbReference type="PANTHER" id="PTHR21110">
    <property type="entry name" value="PHOSPHOPENTOMUTASE"/>
    <property type="match status" value="1"/>
</dbReference>
<evidence type="ECO:0000256" key="6">
    <source>
        <dbReference type="HAMAP-Rule" id="MF_00740"/>
    </source>
</evidence>
<dbReference type="SMR" id="A0A953I5M0"/>
<evidence type="ECO:0000256" key="1">
    <source>
        <dbReference type="ARBA" id="ARBA00010373"/>
    </source>
</evidence>
<dbReference type="EMBL" id="PIUK01000174">
    <property type="protein sequence ID" value="MBY6277411.1"/>
    <property type="molecule type" value="Genomic_DNA"/>
</dbReference>
<feature type="domain" description="Metalloenzyme" evidence="8">
    <location>
        <begin position="6"/>
        <end position="379"/>
    </location>
</feature>
<comment type="pathway">
    <text evidence="6">Carbohydrate degradation; 2-deoxy-D-ribose 1-phosphate degradation; D-glyceraldehyde 3-phosphate and acetaldehyde from 2-deoxy-alpha-D-ribose 1-phosphate: step 1/2.</text>
</comment>
<keyword evidence="3 6" id="KW-0479">Metal-binding</keyword>
<dbReference type="Pfam" id="PF01676">
    <property type="entry name" value="Metalloenzyme"/>
    <property type="match status" value="1"/>
</dbReference>
<organism evidence="9 10">
    <name type="scientific">Symbiobacterium thermophilum</name>
    <dbReference type="NCBI Taxonomy" id="2734"/>
    <lineage>
        <taxon>Bacteria</taxon>
        <taxon>Bacillati</taxon>
        <taxon>Bacillota</taxon>
        <taxon>Clostridia</taxon>
        <taxon>Eubacteriales</taxon>
        <taxon>Symbiobacteriaceae</taxon>
        <taxon>Symbiobacterium</taxon>
    </lineage>
</organism>
<feature type="binding site" evidence="6">
    <location>
        <position position="13"/>
    </location>
    <ligand>
        <name>Mn(2+)</name>
        <dbReference type="ChEBI" id="CHEBI:29035"/>
        <label>1</label>
    </ligand>
</feature>
<accession>A0A953I5M0</accession>
<dbReference type="GO" id="GO:0030145">
    <property type="term" value="F:manganese ion binding"/>
    <property type="evidence" value="ECO:0007669"/>
    <property type="project" value="UniProtKB-UniRule"/>
</dbReference>
<dbReference type="CDD" id="cd16009">
    <property type="entry name" value="PPM"/>
    <property type="match status" value="1"/>
</dbReference>
<evidence type="ECO:0000259" key="8">
    <source>
        <dbReference type="Pfam" id="PF01676"/>
    </source>
</evidence>
<feature type="binding site" evidence="6">
    <location>
        <position position="339"/>
    </location>
    <ligand>
        <name>Mn(2+)</name>
        <dbReference type="ChEBI" id="CHEBI:29035"/>
        <label>2</label>
    </ligand>
</feature>
<name>A0A953I5M0_SYMTR</name>
<comment type="caution">
    <text evidence="9">The sequence shown here is derived from an EMBL/GenBank/DDBJ whole genome shotgun (WGS) entry which is preliminary data.</text>
</comment>
<dbReference type="Proteomes" id="UP000732377">
    <property type="component" value="Unassembled WGS sequence"/>
</dbReference>
<evidence type="ECO:0000313" key="9">
    <source>
        <dbReference type="EMBL" id="MBY6277411.1"/>
    </source>
</evidence>
<evidence type="ECO:0000256" key="5">
    <source>
        <dbReference type="ARBA" id="ARBA00023235"/>
    </source>
</evidence>
<dbReference type="NCBIfam" id="TIGR01696">
    <property type="entry name" value="deoB"/>
    <property type="match status" value="1"/>
</dbReference>
<comment type="similarity">
    <text evidence="1 6">Belongs to the phosphopentomutase family.</text>
</comment>
<dbReference type="HAMAP" id="MF_00740">
    <property type="entry name" value="Phosphopentomut"/>
    <property type="match status" value="1"/>
</dbReference>
<feature type="binding site" evidence="6">
    <location>
        <position position="286"/>
    </location>
    <ligand>
        <name>Mn(2+)</name>
        <dbReference type="ChEBI" id="CHEBI:29035"/>
        <label>2</label>
    </ligand>
</feature>
<keyword evidence="4 6" id="KW-0464">Manganese</keyword>
<evidence type="ECO:0000256" key="3">
    <source>
        <dbReference type="ARBA" id="ARBA00022723"/>
    </source>
</evidence>
<dbReference type="GO" id="GO:0005829">
    <property type="term" value="C:cytosol"/>
    <property type="evidence" value="ECO:0007669"/>
    <property type="project" value="TreeGrafter"/>
</dbReference>
<dbReference type="GO" id="GO:0043094">
    <property type="term" value="P:metabolic compound salvage"/>
    <property type="evidence" value="ECO:0007669"/>
    <property type="project" value="UniProtKB-UniRule"/>
</dbReference>
<evidence type="ECO:0000256" key="7">
    <source>
        <dbReference type="NCBIfam" id="TIGR01696"/>
    </source>
</evidence>
<dbReference type="InterPro" id="IPR017850">
    <property type="entry name" value="Alkaline_phosphatase_core_sf"/>
</dbReference>
<dbReference type="GO" id="GO:0006018">
    <property type="term" value="P:2-deoxyribose 1-phosphate catabolic process"/>
    <property type="evidence" value="ECO:0007669"/>
    <property type="project" value="UniProtKB-UniRule"/>
</dbReference>
<dbReference type="GO" id="GO:0008973">
    <property type="term" value="F:phosphopentomutase activity"/>
    <property type="evidence" value="ECO:0007669"/>
    <property type="project" value="UniProtKB-UniRule"/>
</dbReference>
<proteinExistence type="inferred from homology"/>
<reference evidence="9" key="1">
    <citation type="submission" date="2017-11" db="EMBL/GenBank/DDBJ databases">
        <title>Three new genomes from thermophilic consortium.</title>
        <authorList>
            <person name="Quaggio R."/>
            <person name="Amgarten D."/>
            <person name="Setubal J.C."/>
        </authorList>
    </citation>
    <scope>NUCLEOTIDE SEQUENCE</scope>
    <source>
        <strain evidence="9">ZCTH01-B2</strain>
    </source>
</reference>
<dbReference type="OMA" id="SGHWEMM"/>
<dbReference type="FunFam" id="3.30.70.1250:FF:000001">
    <property type="entry name" value="Phosphopentomutase"/>
    <property type="match status" value="1"/>
</dbReference>
<sequence length="393" mass="42605">MAAVRRVVLIVIDSVGIGAMPDAADWGDAGANTLGNMARQRGGLPLPNLGRLGLGNLCAIEGTPPVDAPAGAYGRMAIFSHGKDTMTGHWEMVGIRPEAPFRTYPDGFPEDLIAEFCRRAGLEGVLGNKVASGTEIIKELGEEHLRTGWPIVYTSADSVFQVAAHEERFGLERLYEVCRIARDLLRPPHRVGRVIARPFVGTDRTNFTRTANRHDYALEPPRMLLDEVKDAGLSVLAVGKISDIFSGHGITYSVHTKSNADGIEKIHECLDRQEPGLIFANLVDFDMLYGHRRDVEGYARAMLEFDAALPAIMAKLGPEDVLVVTADHGNDPTYIGTDHTREYVPVLLYGEPIKPGVDVGTRASLADLGATVADLLGVPQTGFGESFADQIRK</sequence>
<dbReference type="Gene3D" id="3.40.720.10">
    <property type="entry name" value="Alkaline Phosphatase, subunit A"/>
    <property type="match status" value="1"/>
</dbReference>
<dbReference type="AlphaFoldDB" id="A0A953I5M0"/>
<dbReference type="SUPFAM" id="SSF53649">
    <property type="entry name" value="Alkaline phosphatase-like"/>
    <property type="match status" value="1"/>
</dbReference>